<name>A0A411Z6Y2_9RHOB</name>
<dbReference type="InterPro" id="IPR009057">
    <property type="entry name" value="Homeodomain-like_sf"/>
</dbReference>
<dbReference type="GO" id="GO:0003700">
    <property type="term" value="F:DNA-binding transcription factor activity"/>
    <property type="evidence" value="ECO:0007669"/>
    <property type="project" value="TreeGrafter"/>
</dbReference>
<dbReference type="Proteomes" id="UP000284547">
    <property type="component" value="Unassembled WGS sequence"/>
</dbReference>
<evidence type="ECO:0000256" key="2">
    <source>
        <dbReference type="ARBA" id="ARBA00023015"/>
    </source>
</evidence>
<evidence type="ECO:0000259" key="6">
    <source>
        <dbReference type="PROSITE" id="PS50977"/>
    </source>
</evidence>
<dbReference type="Pfam" id="PF00440">
    <property type="entry name" value="TetR_N"/>
    <property type="match status" value="1"/>
</dbReference>
<dbReference type="InterPro" id="IPR001647">
    <property type="entry name" value="HTH_TetR"/>
</dbReference>
<sequence>MAEDRRPYRRESQEQRREALIAAALELLAEGGPQAATVRAIADRAGITAGLIRHYFQSKDDLTRAAYAALMDRMTSESLAATESASDDPAARLAAFVAVSLRPPVMDGERVRLWAGFLHHVRRDPMMREVHEATYLGYRDRLQALIQALPGKADPATARALSIACNAVIDGLWLEGGTLPDSFAAGEVERIGLSAISAILKTPLPLPPPAPNSAEVP</sequence>
<dbReference type="PROSITE" id="PS50977">
    <property type="entry name" value="HTH_TETR_2"/>
    <property type="match status" value="1"/>
</dbReference>
<dbReference type="InterPro" id="IPR023772">
    <property type="entry name" value="DNA-bd_HTH_TetR-type_CS"/>
</dbReference>
<proteinExistence type="predicted"/>
<dbReference type="SUPFAM" id="SSF48498">
    <property type="entry name" value="Tetracyclin repressor-like, C-terminal domain"/>
    <property type="match status" value="1"/>
</dbReference>
<dbReference type="PANTHER" id="PTHR30055:SF234">
    <property type="entry name" value="HTH-TYPE TRANSCRIPTIONAL REGULATOR BETI"/>
    <property type="match status" value="1"/>
</dbReference>
<protein>
    <submittedName>
        <fullName evidence="7">TetR family transcriptional regulator</fullName>
    </submittedName>
</protein>
<evidence type="ECO:0000313" key="8">
    <source>
        <dbReference type="Proteomes" id="UP000284547"/>
    </source>
</evidence>
<accession>A0A411Z6Y2</accession>
<dbReference type="PRINTS" id="PR00455">
    <property type="entry name" value="HTHTETR"/>
</dbReference>
<keyword evidence="2" id="KW-0805">Transcription regulation</keyword>
<keyword evidence="1" id="KW-0678">Repressor</keyword>
<keyword evidence="8" id="KW-1185">Reference proteome</keyword>
<evidence type="ECO:0000256" key="3">
    <source>
        <dbReference type="ARBA" id="ARBA00023125"/>
    </source>
</evidence>
<dbReference type="InterPro" id="IPR039538">
    <property type="entry name" value="BetI_C"/>
</dbReference>
<feature type="domain" description="HTH tetR-type" evidence="6">
    <location>
        <begin position="14"/>
        <end position="74"/>
    </location>
</feature>
<dbReference type="InterPro" id="IPR036271">
    <property type="entry name" value="Tet_transcr_reg_TetR-rel_C_sf"/>
</dbReference>
<dbReference type="PROSITE" id="PS01081">
    <property type="entry name" value="HTH_TETR_1"/>
    <property type="match status" value="1"/>
</dbReference>
<dbReference type="EMBL" id="QWEY01000001">
    <property type="protein sequence ID" value="RGP38831.1"/>
    <property type="molecule type" value="Genomic_DNA"/>
</dbReference>
<dbReference type="Gene3D" id="1.10.357.10">
    <property type="entry name" value="Tetracycline Repressor, domain 2"/>
    <property type="match status" value="1"/>
</dbReference>
<comment type="caution">
    <text evidence="7">The sequence shown here is derived from an EMBL/GenBank/DDBJ whole genome shotgun (WGS) entry which is preliminary data.</text>
</comment>
<reference evidence="7 8" key="1">
    <citation type="submission" date="2018-08" db="EMBL/GenBank/DDBJ databases">
        <title>Flavobacterium tibetense sp. nov., isolated from a wetland YonghuCo on Tibetan Plateau.</title>
        <authorList>
            <person name="Phurbu D."/>
            <person name="Lu H."/>
            <person name="Xing P."/>
        </authorList>
    </citation>
    <scope>NUCLEOTIDE SEQUENCE [LARGE SCALE GENOMIC DNA]</scope>
    <source>
        <strain evidence="7 8">DJC</strain>
    </source>
</reference>
<dbReference type="Pfam" id="PF13977">
    <property type="entry name" value="TetR_C_6"/>
    <property type="match status" value="1"/>
</dbReference>
<dbReference type="AlphaFoldDB" id="A0A411Z6Y2"/>
<evidence type="ECO:0000256" key="1">
    <source>
        <dbReference type="ARBA" id="ARBA00022491"/>
    </source>
</evidence>
<gene>
    <name evidence="7" type="ORF">D1012_01530</name>
</gene>
<keyword evidence="4" id="KW-0804">Transcription</keyword>
<dbReference type="RefSeq" id="WP_118149567.1">
    <property type="nucleotide sequence ID" value="NZ_QWEY01000001.1"/>
</dbReference>
<feature type="DNA-binding region" description="H-T-H motif" evidence="5">
    <location>
        <begin position="37"/>
        <end position="56"/>
    </location>
</feature>
<organism evidence="7 8">
    <name type="scientific">Pseudotabrizicola alkalilacus</name>
    <dbReference type="NCBI Taxonomy" id="2305252"/>
    <lineage>
        <taxon>Bacteria</taxon>
        <taxon>Pseudomonadati</taxon>
        <taxon>Pseudomonadota</taxon>
        <taxon>Alphaproteobacteria</taxon>
        <taxon>Rhodobacterales</taxon>
        <taxon>Paracoccaceae</taxon>
        <taxon>Pseudotabrizicola</taxon>
    </lineage>
</organism>
<evidence type="ECO:0000256" key="5">
    <source>
        <dbReference type="PROSITE-ProRule" id="PRU00335"/>
    </source>
</evidence>
<dbReference type="OrthoDB" id="9809265at2"/>
<evidence type="ECO:0000313" key="7">
    <source>
        <dbReference type="EMBL" id="RGP38831.1"/>
    </source>
</evidence>
<dbReference type="GO" id="GO:0000976">
    <property type="term" value="F:transcription cis-regulatory region binding"/>
    <property type="evidence" value="ECO:0007669"/>
    <property type="project" value="TreeGrafter"/>
</dbReference>
<keyword evidence="3 5" id="KW-0238">DNA-binding</keyword>
<dbReference type="SUPFAM" id="SSF46689">
    <property type="entry name" value="Homeodomain-like"/>
    <property type="match status" value="1"/>
</dbReference>
<dbReference type="InterPro" id="IPR050109">
    <property type="entry name" value="HTH-type_TetR-like_transc_reg"/>
</dbReference>
<dbReference type="PANTHER" id="PTHR30055">
    <property type="entry name" value="HTH-TYPE TRANSCRIPTIONAL REGULATOR RUTR"/>
    <property type="match status" value="1"/>
</dbReference>
<evidence type="ECO:0000256" key="4">
    <source>
        <dbReference type="ARBA" id="ARBA00023163"/>
    </source>
</evidence>